<dbReference type="SMART" id="SM00704">
    <property type="entry name" value="ZnF_CDGSH"/>
    <property type="match status" value="2"/>
</dbReference>
<dbReference type="PIRSF" id="PIRSF009180">
    <property type="entry name" value="UCP009180"/>
    <property type="match status" value="1"/>
</dbReference>
<evidence type="ECO:0000313" key="6">
    <source>
        <dbReference type="EMBL" id="MBR0796406.1"/>
    </source>
</evidence>
<dbReference type="InterPro" id="IPR042216">
    <property type="entry name" value="MitoNEET_CISD"/>
</dbReference>
<dbReference type="RefSeq" id="WP_212393061.1">
    <property type="nucleotide sequence ID" value="NZ_JAFCJH010000011.1"/>
</dbReference>
<protein>
    <submittedName>
        <fullName evidence="6">CDGSH iron-sulfur domain-containing protein</fullName>
    </submittedName>
</protein>
<proteinExistence type="predicted"/>
<evidence type="ECO:0000256" key="3">
    <source>
        <dbReference type="ARBA" id="ARBA00023004"/>
    </source>
</evidence>
<gene>
    <name evidence="6" type="ORF">JQ615_13510</name>
</gene>
<accession>A0ABS5FI20</accession>
<dbReference type="InterPro" id="IPR018967">
    <property type="entry name" value="FeS-contain_CDGSH-typ"/>
</dbReference>
<keyword evidence="1" id="KW-0001">2Fe-2S</keyword>
<keyword evidence="3" id="KW-0408">Iron</keyword>
<comment type="caution">
    <text evidence="6">The sequence shown here is derived from an EMBL/GenBank/DDBJ whole genome shotgun (WGS) entry which is preliminary data.</text>
</comment>
<keyword evidence="2" id="KW-0479">Metal-binding</keyword>
<evidence type="ECO:0000256" key="2">
    <source>
        <dbReference type="ARBA" id="ARBA00022723"/>
    </source>
</evidence>
<dbReference type="Proteomes" id="UP001315278">
    <property type="component" value="Unassembled WGS sequence"/>
</dbReference>
<dbReference type="Pfam" id="PF06902">
    <property type="entry name" value="Fer4_19"/>
    <property type="match status" value="1"/>
</dbReference>
<dbReference type="Pfam" id="PF09360">
    <property type="entry name" value="zf-CDGSH"/>
    <property type="match status" value="2"/>
</dbReference>
<evidence type="ECO:0000256" key="4">
    <source>
        <dbReference type="ARBA" id="ARBA00023014"/>
    </source>
</evidence>
<dbReference type="InterPro" id="IPR010693">
    <property type="entry name" value="Divergent_4Fe-4S_mono-cluster"/>
</dbReference>
<evidence type="ECO:0000313" key="7">
    <source>
        <dbReference type="Proteomes" id="UP001315278"/>
    </source>
</evidence>
<feature type="domain" description="Iron-binding zinc finger CDGSH type" evidence="5">
    <location>
        <begin position="184"/>
        <end position="221"/>
    </location>
</feature>
<dbReference type="InterPro" id="IPR052950">
    <property type="entry name" value="CISD"/>
</dbReference>
<dbReference type="PANTHER" id="PTHR46491">
    <property type="entry name" value="CDGSH IRON SULFUR DOMAIN PROTEIN HOMOLOG"/>
    <property type="match status" value="1"/>
</dbReference>
<evidence type="ECO:0000259" key="5">
    <source>
        <dbReference type="SMART" id="SM00704"/>
    </source>
</evidence>
<dbReference type="PANTHER" id="PTHR46491:SF3">
    <property type="entry name" value="CDGSH IRON-SULFUR DOMAIN-CONTAINING PROTEIN 3, MITOCHONDRIAL"/>
    <property type="match status" value="1"/>
</dbReference>
<sequence>MSVTVTQNGPYMVAGGVRLSEQVIATGADGSSEAWIERDLPPAGPRYALCRCGHSNKKPFCDGTHTRIGFDGTEVADRAPFLGQAKTFDGPSLALLDVEGLCAFARFCDPNGQVWSQVADSDDPGTRATFIRQVQNCPSGRLVVWDKQRGAALEPELAPSIGLIEDPAESCSGPIWLRGSIALIAADGAEYEVRNRVTLCRCGESKNKPFCDGAHAAIKFHAK</sequence>
<dbReference type="InterPro" id="IPR016548">
    <property type="entry name" value="UCP009180"/>
</dbReference>
<feature type="domain" description="Iron-binding zinc finger CDGSH type" evidence="5">
    <location>
        <begin position="33"/>
        <end position="71"/>
    </location>
</feature>
<keyword evidence="7" id="KW-1185">Reference proteome</keyword>
<evidence type="ECO:0000256" key="1">
    <source>
        <dbReference type="ARBA" id="ARBA00022714"/>
    </source>
</evidence>
<reference evidence="7" key="1">
    <citation type="journal article" date="2021" name="ISME J.">
        <title>Evolutionary origin and ecological implication of a unique nif island in free-living Bradyrhizobium lineages.</title>
        <authorList>
            <person name="Tao J."/>
        </authorList>
    </citation>
    <scope>NUCLEOTIDE SEQUENCE [LARGE SCALE GENOMIC DNA]</scope>
    <source>
        <strain evidence="7">SZCCT0434</strain>
    </source>
</reference>
<name>A0ABS5FI20_9BRAD</name>
<keyword evidence="4" id="KW-0411">Iron-sulfur</keyword>
<dbReference type="EMBL" id="JAFCJH010000011">
    <property type="protein sequence ID" value="MBR0796406.1"/>
    <property type="molecule type" value="Genomic_DNA"/>
</dbReference>
<dbReference type="Gene3D" id="3.40.5.90">
    <property type="entry name" value="CDGSH iron-sulfur domain, mitoNEET-type"/>
    <property type="match status" value="2"/>
</dbReference>
<organism evidence="6 7">
    <name type="scientific">Bradyrhizobium jicamae</name>
    <dbReference type="NCBI Taxonomy" id="280332"/>
    <lineage>
        <taxon>Bacteria</taxon>
        <taxon>Pseudomonadati</taxon>
        <taxon>Pseudomonadota</taxon>
        <taxon>Alphaproteobacteria</taxon>
        <taxon>Hyphomicrobiales</taxon>
        <taxon>Nitrobacteraceae</taxon>
        <taxon>Bradyrhizobium</taxon>
    </lineage>
</organism>